<name>A0A413R9V7_9FIRM</name>
<accession>A0A413R9V7</accession>
<sequence length="268" mass="30539">MFFSTVTIKITEEIDYHKYKIKKNIVESYDYRTLNIEPECLQTINKICSKDKCDFSDLLSVMFLNSNLNLTKVNYTRERYSDLKGCYKKKSANEYNNVSKNIAAIFDDIVYFPVAKSTTSGKWVSYEDSFGAERNYNGSYPHEGCDIMAENNVSGYYPIVSVSDGTVENIGWLEKGGYRVGIRSSQGGYFYYAHLSSYSDIKKGDKIKAGTLLGYMGNTGYGTEGTTGCFDVHLHFGIYAKTKNYYELSYNPYCILKYLENNVILASY</sequence>
<comment type="caution">
    <text evidence="2">The sequence shown here is derived from an EMBL/GenBank/DDBJ whole genome shotgun (WGS) entry which is preliminary data.</text>
</comment>
<keyword evidence="3" id="KW-1185">Reference proteome</keyword>
<evidence type="ECO:0000259" key="1">
    <source>
        <dbReference type="Pfam" id="PF01551"/>
    </source>
</evidence>
<dbReference type="CDD" id="cd12797">
    <property type="entry name" value="M23_peptidase"/>
    <property type="match status" value="1"/>
</dbReference>
<dbReference type="InterPro" id="IPR016047">
    <property type="entry name" value="M23ase_b-sheet_dom"/>
</dbReference>
<dbReference type="PANTHER" id="PTHR21666:SF270">
    <property type="entry name" value="MUREIN HYDROLASE ACTIVATOR ENVC"/>
    <property type="match status" value="1"/>
</dbReference>
<dbReference type="Proteomes" id="UP000284779">
    <property type="component" value="Unassembled WGS sequence"/>
</dbReference>
<dbReference type="AlphaFoldDB" id="A0A413R9V7"/>
<reference evidence="2 3" key="1">
    <citation type="submission" date="2018-08" db="EMBL/GenBank/DDBJ databases">
        <title>A genome reference for cultivated species of the human gut microbiota.</title>
        <authorList>
            <person name="Zou Y."/>
            <person name="Xue W."/>
            <person name="Luo G."/>
        </authorList>
    </citation>
    <scope>NUCLEOTIDE SEQUENCE [LARGE SCALE GENOMIC DNA]</scope>
    <source>
        <strain evidence="2 3">AM44-11BH</strain>
    </source>
</reference>
<gene>
    <name evidence="2" type="ORF">DW944_05010</name>
</gene>
<dbReference type="Gene3D" id="2.70.70.10">
    <property type="entry name" value="Glucose Permease (Domain IIA)"/>
    <property type="match status" value="1"/>
</dbReference>
<evidence type="ECO:0000313" key="3">
    <source>
        <dbReference type="Proteomes" id="UP000284779"/>
    </source>
</evidence>
<dbReference type="InterPro" id="IPR050570">
    <property type="entry name" value="Cell_wall_metabolism_enzyme"/>
</dbReference>
<dbReference type="RefSeq" id="WP_117970279.1">
    <property type="nucleotide sequence ID" value="NZ_CAUBDO010000007.1"/>
</dbReference>
<dbReference type="Pfam" id="PF01551">
    <property type="entry name" value="Peptidase_M23"/>
    <property type="match status" value="1"/>
</dbReference>
<dbReference type="PANTHER" id="PTHR21666">
    <property type="entry name" value="PEPTIDASE-RELATED"/>
    <property type="match status" value="1"/>
</dbReference>
<feature type="domain" description="M23ase beta-sheet core" evidence="1">
    <location>
        <begin position="141"/>
        <end position="243"/>
    </location>
</feature>
<evidence type="ECO:0000313" key="2">
    <source>
        <dbReference type="EMBL" id="RHA19237.1"/>
    </source>
</evidence>
<organism evidence="2 3">
    <name type="scientific">Eubacterium ventriosum</name>
    <dbReference type="NCBI Taxonomy" id="39496"/>
    <lineage>
        <taxon>Bacteria</taxon>
        <taxon>Bacillati</taxon>
        <taxon>Bacillota</taxon>
        <taxon>Clostridia</taxon>
        <taxon>Eubacteriales</taxon>
        <taxon>Eubacteriaceae</taxon>
        <taxon>Eubacterium</taxon>
    </lineage>
</organism>
<dbReference type="GO" id="GO:0004222">
    <property type="term" value="F:metalloendopeptidase activity"/>
    <property type="evidence" value="ECO:0007669"/>
    <property type="project" value="TreeGrafter"/>
</dbReference>
<dbReference type="SUPFAM" id="SSF51261">
    <property type="entry name" value="Duplicated hybrid motif"/>
    <property type="match status" value="1"/>
</dbReference>
<dbReference type="InterPro" id="IPR011055">
    <property type="entry name" value="Dup_hybrid_motif"/>
</dbReference>
<dbReference type="EMBL" id="QSFD01000004">
    <property type="protein sequence ID" value="RHA19237.1"/>
    <property type="molecule type" value="Genomic_DNA"/>
</dbReference>
<protein>
    <submittedName>
        <fullName evidence="2">M23 family peptidase</fullName>
    </submittedName>
</protein>
<proteinExistence type="predicted"/>